<feature type="region of interest" description="Disordered" evidence="15">
    <location>
        <begin position="26"/>
        <end position="57"/>
    </location>
</feature>
<keyword evidence="10" id="KW-0675">Receptor</keyword>
<dbReference type="Pfam" id="PF07093">
    <property type="entry name" value="SGT1"/>
    <property type="match status" value="1"/>
</dbReference>
<dbReference type="InterPro" id="IPR044440">
    <property type="entry name" value="GABAb_receptor_plant_PBP1"/>
</dbReference>
<feature type="transmembrane region" description="Helical" evidence="16">
    <location>
        <begin position="976"/>
        <end position="999"/>
    </location>
</feature>
<evidence type="ECO:0000256" key="2">
    <source>
        <dbReference type="ARBA" id="ARBA00008685"/>
    </source>
</evidence>
<dbReference type="FunFam" id="3.40.190.10:FF:000103">
    <property type="entry name" value="Glutamate receptor"/>
    <property type="match status" value="1"/>
</dbReference>
<sequence>MVRNSKSVELDADQFMKAMESVLGEVSCEGAGSDEELEGHTSSSDMEFDDSEYEGDLAEELEDNNSEEGFMQLYSDALNEELNATVLKKSFIRAHQQSNNVTEGPSNATTSDAANDMNEELTPVDVDVNLVQSLLDSFSSQQGLPVQRNDSNIMENPFHVGVILDLTTLVGKMGQTSISMAIDDFYSINSNYTTRLVLHTKDSGNDVVQAASAALDLIEKIEAQVIIGPKKSSQAALISYVGNKSHVPIISFTATSPFLSSALTPYFVQAAFDDAVQVDSISSIIRAYGWREVVLVYEDSEYGSGIIPYLIDSLEQVDCRVPYCSVISLVATDDQIIEELYKLMTMQTRVFIVHMSVPMGSRLFRKVNEAGLMSQGYAWIMTDGITSLVESLDPSIIGSMQGAIGVRLYVPKSRKLDHFARRWRRRFQQENPDDQPAEPGIFALWAYDTVWTVAMAAENVKGINSSFLKLANTSDSTGSDRLGVSIAGPLLLRLISESRFRGISGEFLFADGQLRSSTFQIINVVGKGGREIGFWTPQHGITKQLKKNRTKVYSALMTDMNPVIWPGESTVVPKGWEMPLSGKKLRIGVPLLDETDKFVKVERNPITNAITVSGFCIDVFEAALQTLPYALPHEYIPFENEGLCAGTYNDLVDQKYDSVVRDVTIRENRSRYVDFTLPYTESGIAMLVPVNDSINKNAWIFLKPLTFELWVGSLAAFFYTGFVAWMLKHRINTEFRGPVSQQLGTIFYFSFSTLVFAHREKLENLLSRIVVVIWVFVVLILTSSYTASLTSMLTVQQLQPTVTDLHELQNNGEYVGYPVNSSVKGLLMQLNFDEKRIRGYSYPDEYVEALKKGSQSGGVAAIVHEIPYIKAFLSKHCKGYTMVGPIYKTAGFGFRLLAATKKDASDVTETIWPVVVTAAKVFPKGSPVVPDISRGILNVTEGDSMIKIEKKWFGGQDSCLKQGDIVGSGSFGFNSFWGLFLISGAVSTCALVIFLASFVCKNWHEMRDNDRDKSISQRLISWVRYYNNKDCSAYYTFRKGNGEGSEHDSDRTCRNSGEIPATLDDDPPTFLMFPALQEKALLQSLRVHVRNPDQSLLL</sequence>
<dbReference type="FunFam" id="3.40.50.2300:FF:000195">
    <property type="entry name" value="Glutamate receptor"/>
    <property type="match status" value="1"/>
</dbReference>
<dbReference type="FunFam" id="1.10.287.70:FF:000037">
    <property type="entry name" value="Glutamate receptor"/>
    <property type="match status" value="1"/>
</dbReference>
<dbReference type="AlphaFoldDB" id="A0AAV8P113"/>
<keyword evidence="11" id="KW-0325">Glycoprotein</keyword>
<dbReference type="InterPro" id="IPR001320">
    <property type="entry name" value="Iontro_rcpt_C"/>
</dbReference>
<dbReference type="SUPFAM" id="SSF53850">
    <property type="entry name" value="Periplasmic binding protein-like II"/>
    <property type="match status" value="1"/>
</dbReference>
<feature type="transmembrane region" description="Helical" evidence="16">
    <location>
        <begin position="705"/>
        <end position="727"/>
    </location>
</feature>
<feature type="transmembrane region" description="Helical" evidence="16">
    <location>
        <begin position="769"/>
        <end position="787"/>
    </location>
</feature>
<keyword evidence="13" id="KW-0407">Ion channel</keyword>
<comment type="similarity">
    <text evidence="2">Belongs to the glutamate-gated ion channel (TC 1.A.10.1) family.</text>
</comment>
<dbReference type="Proteomes" id="UP001222027">
    <property type="component" value="Unassembled WGS sequence"/>
</dbReference>
<dbReference type="CDD" id="cd19990">
    <property type="entry name" value="PBP1_GABAb_receptor_plant"/>
    <property type="match status" value="1"/>
</dbReference>
<name>A0AAV8P113_ENSVE</name>
<dbReference type="InterPro" id="IPR028082">
    <property type="entry name" value="Peripla_BP_I"/>
</dbReference>
<dbReference type="InterPro" id="IPR019594">
    <property type="entry name" value="Glu/Gly-bd"/>
</dbReference>
<dbReference type="Pfam" id="PF01094">
    <property type="entry name" value="ANF_receptor"/>
    <property type="match status" value="1"/>
</dbReference>
<protein>
    <recommendedName>
        <fullName evidence="17">Ionotropic glutamate receptor C-terminal domain-containing protein</fullName>
    </recommendedName>
</protein>
<evidence type="ECO:0000256" key="10">
    <source>
        <dbReference type="ARBA" id="ARBA00023170"/>
    </source>
</evidence>
<dbReference type="GO" id="GO:0015276">
    <property type="term" value="F:ligand-gated monoatomic ion channel activity"/>
    <property type="evidence" value="ECO:0007669"/>
    <property type="project" value="InterPro"/>
</dbReference>
<keyword evidence="9 16" id="KW-0472">Membrane</keyword>
<dbReference type="EMBL" id="JAQQAF010000009">
    <property type="protein sequence ID" value="KAJ8459235.1"/>
    <property type="molecule type" value="Genomic_DNA"/>
</dbReference>
<dbReference type="Gene3D" id="3.40.50.2300">
    <property type="match status" value="2"/>
</dbReference>
<keyword evidence="7 16" id="KW-1133">Transmembrane helix</keyword>
<evidence type="ECO:0000256" key="13">
    <source>
        <dbReference type="ARBA" id="ARBA00023303"/>
    </source>
</evidence>
<dbReference type="SMART" id="SM00079">
    <property type="entry name" value="PBPe"/>
    <property type="match status" value="1"/>
</dbReference>
<keyword evidence="8" id="KW-0406">Ion transport</keyword>
<evidence type="ECO:0000256" key="6">
    <source>
        <dbReference type="ARBA" id="ARBA00022729"/>
    </source>
</evidence>
<dbReference type="PANTHER" id="PTHR34836">
    <property type="entry name" value="OS06G0188250 PROTEIN"/>
    <property type="match status" value="1"/>
</dbReference>
<dbReference type="PANTHER" id="PTHR34836:SF1">
    <property type="entry name" value="OS09G0428600 PROTEIN"/>
    <property type="match status" value="1"/>
</dbReference>
<dbReference type="InterPro" id="IPR001828">
    <property type="entry name" value="ANF_lig-bd_rcpt"/>
</dbReference>
<dbReference type="FunFam" id="3.40.50.2300:FF:000169">
    <property type="entry name" value="Glutamate receptor"/>
    <property type="match status" value="1"/>
</dbReference>
<keyword evidence="6" id="KW-0732">Signal</keyword>
<keyword evidence="19" id="KW-1185">Reference proteome</keyword>
<keyword evidence="5 16" id="KW-0812">Transmembrane</keyword>
<evidence type="ECO:0000256" key="4">
    <source>
        <dbReference type="ARBA" id="ARBA00022448"/>
    </source>
</evidence>
<dbReference type="Gene3D" id="1.10.287.70">
    <property type="match status" value="1"/>
</dbReference>
<evidence type="ECO:0000256" key="16">
    <source>
        <dbReference type="SAM" id="Phobius"/>
    </source>
</evidence>
<reference evidence="18 19" key="1">
    <citation type="submission" date="2022-12" db="EMBL/GenBank/DDBJ databases">
        <title>Chromosome-scale assembly of the Ensete ventricosum genome.</title>
        <authorList>
            <person name="Dussert Y."/>
            <person name="Stocks J."/>
            <person name="Wendawek A."/>
            <person name="Woldeyes F."/>
            <person name="Nichols R.A."/>
            <person name="Borrell J.S."/>
        </authorList>
    </citation>
    <scope>NUCLEOTIDE SEQUENCE [LARGE SCALE GENOMIC DNA]</scope>
    <source>
        <strain evidence="19">cv. Maze</strain>
        <tissue evidence="18">Seeds</tissue>
    </source>
</reference>
<dbReference type="FunFam" id="3.40.190.10:FF:000217">
    <property type="entry name" value="Glutamate receptor"/>
    <property type="match status" value="1"/>
</dbReference>
<comment type="caution">
    <text evidence="18">The sequence shown here is derived from an EMBL/GenBank/DDBJ whole genome shotgun (WGS) entry which is preliminary data.</text>
</comment>
<proteinExistence type="inferred from homology"/>
<dbReference type="Gene3D" id="3.40.190.10">
    <property type="entry name" value="Periplasmic binding protein-like II"/>
    <property type="match status" value="1"/>
</dbReference>
<dbReference type="Pfam" id="PF10613">
    <property type="entry name" value="Lig_chan-Glu_bd"/>
    <property type="match status" value="1"/>
</dbReference>
<organism evidence="18 19">
    <name type="scientific">Ensete ventricosum</name>
    <name type="common">Abyssinian banana</name>
    <name type="synonym">Musa ensete</name>
    <dbReference type="NCBI Taxonomy" id="4639"/>
    <lineage>
        <taxon>Eukaryota</taxon>
        <taxon>Viridiplantae</taxon>
        <taxon>Streptophyta</taxon>
        <taxon>Embryophyta</taxon>
        <taxon>Tracheophyta</taxon>
        <taxon>Spermatophyta</taxon>
        <taxon>Magnoliopsida</taxon>
        <taxon>Liliopsida</taxon>
        <taxon>Zingiberales</taxon>
        <taxon>Musaceae</taxon>
        <taxon>Ensete</taxon>
    </lineage>
</organism>
<evidence type="ECO:0000259" key="17">
    <source>
        <dbReference type="SMART" id="SM00079"/>
    </source>
</evidence>
<comment type="function">
    <text evidence="14">Glutamate-gated receptor that probably acts as a non-selective cation channel. May be involved in light-signal transduction and calcium homeostasis via the regulation of calcium influx into cells.</text>
</comment>
<comment type="subcellular location">
    <subcellularLocation>
        <location evidence="1">Membrane</location>
        <topology evidence="1">Multi-pass membrane protein</topology>
    </subcellularLocation>
</comment>
<evidence type="ECO:0000256" key="3">
    <source>
        <dbReference type="ARBA" id="ARBA00011095"/>
    </source>
</evidence>
<evidence type="ECO:0000256" key="8">
    <source>
        <dbReference type="ARBA" id="ARBA00023065"/>
    </source>
</evidence>
<dbReference type="CDD" id="cd13686">
    <property type="entry name" value="GluR_Plant"/>
    <property type="match status" value="1"/>
</dbReference>
<evidence type="ECO:0000256" key="5">
    <source>
        <dbReference type="ARBA" id="ARBA00022692"/>
    </source>
</evidence>
<dbReference type="InterPro" id="IPR010770">
    <property type="entry name" value="Ecd"/>
</dbReference>
<dbReference type="SUPFAM" id="SSF53822">
    <property type="entry name" value="Periplasmic binding protein-like I"/>
    <property type="match status" value="1"/>
</dbReference>
<dbReference type="InterPro" id="IPR015683">
    <property type="entry name" value="Ionotropic_Glu_rcpt"/>
</dbReference>
<evidence type="ECO:0000256" key="14">
    <source>
        <dbReference type="ARBA" id="ARBA00049638"/>
    </source>
</evidence>
<accession>A0AAV8P113</accession>
<dbReference type="GO" id="GO:0016020">
    <property type="term" value="C:membrane"/>
    <property type="evidence" value="ECO:0007669"/>
    <property type="project" value="UniProtKB-SubCell"/>
</dbReference>
<keyword evidence="12" id="KW-1071">Ligand-gated ion channel</keyword>
<evidence type="ECO:0000256" key="7">
    <source>
        <dbReference type="ARBA" id="ARBA00022989"/>
    </source>
</evidence>
<evidence type="ECO:0000256" key="11">
    <source>
        <dbReference type="ARBA" id="ARBA00023180"/>
    </source>
</evidence>
<gene>
    <name evidence="18" type="ORF">OPV22_032161</name>
</gene>
<evidence type="ECO:0000256" key="12">
    <source>
        <dbReference type="ARBA" id="ARBA00023286"/>
    </source>
</evidence>
<feature type="compositionally biased region" description="Acidic residues" evidence="15">
    <location>
        <begin position="46"/>
        <end position="57"/>
    </location>
</feature>
<dbReference type="Pfam" id="PF00060">
    <property type="entry name" value="Lig_chan"/>
    <property type="match status" value="1"/>
</dbReference>
<evidence type="ECO:0000313" key="19">
    <source>
        <dbReference type="Proteomes" id="UP001222027"/>
    </source>
</evidence>
<comment type="subunit">
    <text evidence="3">May form heteromers.</text>
</comment>
<evidence type="ECO:0000256" key="1">
    <source>
        <dbReference type="ARBA" id="ARBA00004141"/>
    </source>
</evidence>
<evidence type="ECO:0000256" key="15">
    <source>
        <dbReference type="SAM" id="MobiDB-lite"/>
    </source>
</evidence>
<feature type="domain" description="Ionotropic glutamate receptor C-terminal" evidence="17">
    <location>
        <begin position="584"/>
        <end position="955"/>
    </location>
</feature>
<evidence type="ECO:0000313" key="18">
    <source>
        <dbReference type="EMBL" id="KAJ8459235.1"/>
    </source>
</evidence>
<keyword evidence="4" id="KW-0813">Transport</keyword>
<evidence type="ECO:0000256" key="9">
    <source>
        <dbReference type="ARBA" id="ARBA00023136"/>
    </source>
</evidence>